<keyword evidence="1" id="KW-1133">Transmembrane helix</keyword>
<evidence type="ECO:0000313" key="3">
    <source>
        <dbReference type="Proteomes" id="UP001164748"/>
    </source>
</evidence>
<keyword evidence="1" id="KW-0812">Transmembrane</keyword>
<sequence>MRVLFLIVIGLAIPFLSPILFKYYIAYVPGFMDGTEDGWLSYLGGYSGGFLAFISAYVLFSKQRTLSDRCWFIWSVAGNTKDIESNTQISIVYTKSKDIDDFDKENRNVLSWGDYGVAVVSIKNVSANHAKYVDIKLVQGLFTIKPFCHRKGSPYISKFSHVTELEPSERMDFVLHIEPCLLKVKKCMKFKVVSESLKNVRTVQYLKLFYTGSSFELIN</sequence>
<evidence type="ECO:0000256" key="1">
    <source>
        <dbReference type="SAM" id="Phobius"/>
    </source>
</evidence>
<feature type="transmembrane region" description="Helical" evidence="1">
    <location>
        <begin position="39"/>
        <end position="60"/>
    </location>
</feature>
<evidence type="ECO:0000313" key="2">
    <source>
        <dbReference type="EMBL" id="WBA10342.1"/>
    </source>
</evidence>
<gene>
    <name evidence="2" type="ORF">N8M53_13370</name>
</gene>
<feature type="transmembrane region" description="Helical" evidence="1">
    <location>
        <begin position="5"/>
        <end position="27"/>
    </location>
</feature>
<geneLocation type="plasmid" evidence="2 3">
    <name>unnamed</name>
</geneLocation>
<dbReference type="RefSeq" id="WP_269580362.1">
    <property type="nucleotide sequence ID" value="NZ_CP114589.1"/>
</dbReference>
<accession>A0AA47KNZ9</accession>
<name>A0AA47KNZ9_9GAMM</name>
<keyword evidence="2" id="KW-0614">Plasmid</keyword>
<proteinExistence type="predicted"/>
<dbReference type="EMBL" id="CP114589">
    <property type="protein sequence ID" value="WBA10342.1"/>
    <property type="molecule type" value="Genomic_DNA"/>
</dbReference>
<protein>
    <submittedName>
        <fullName evidence="2">Uncharacterized protein</fullName>
    </submittedName>
</protein>
<reference evidence="2" key="1">
    <citation type="submission" date="2022-09" db="EMBL/GenBank/DDBJ databases">
        <authorList>
            <person name="Li Z.-J."/>
        </authorList>
    </citation>
    <scope>NUCLEOTIDE SEQUENCE</scope>
    <source>
        <strain evidence="2">TGB11</strain>
        <plasmid evidence="2">unnamed</plasmid>
    </source>
</reference>
<dbReference type="Proteomes" id="UP001164748">
    <property type="component" value="Plasmid unnamed"/>
</dbReference>
<organism evidence="2 3">
    <name type="scientific">Salinivibrio kushneri</name>
    <dbReference type="NCBI Taxonomy" id="1908198"/>
    <lineage>
        <taxon>Bacteria</taxon>
        <taxon>Pseudomonadati</taxon>
        <taxon>Pseudomonadota</taxon>
        <taxon>Gammaproteobacteria</taxon>
        <taxon>Vibrionales</taxon>
        <taxon>Vibrionaceae</taxon>
        <taxon>Salinivibrio</taxon>
    </lineage>
</organism>
<dbReference type="AlphaFoldDB" id="A0AA47KNZ9"/>
<keyword evidence="1" id="KW-0472">Membrane</keyword>